<dbReference type="InterPro" id="IPR042095">
    <property type="entry name" value="SUMF_sf"/>
</dbReference>
<dbReference type="Gene3D" id="3.90.1580.10">
    <property type="entry name" value="paralog of FGE (formylglycine-generating enzyme)"/>
    <property type="match status" value="1"/>
</dbReference>
<proteinExistence type="predicted"/>
<sequence>MAGLKWFDVSVAMALAGIAAASGGCAWFIGADWSSYEPGGGGGAGGAVGGGGSSFGPGTGTGGYGSPAQGSGGAGGDGGAVGGGGSGGVGGAGGGTGGTAETGGGGGGAECSIDEEKCSENTPQRCVDGRWESGEACVGQTCVDGTCAGECGPENVRCSLNRPQRCDERGAWEDAEPCGAVAPVCNRGTCVTPPSCVGLAETCGPGGNESCCATGEAVPGGMFDRSNDPGYPATVSGFLLDRFEVTVGRFRRFVDAYPGSKPAAGAGTHPSIEGSGWNEAWNSNLPADAAALKAAVKCHSTYQTWTDGFGANERLPMNCLSWYVAFAFCAWDEGRLPTEAEWNYAAAGGEEQREYPWSNPASSTTIDDTYALYASNHIESVGSRSPMGDGKWGQADLAGNMWEWVLDWYANPYPAGECNNCTNIIPASVRVVRGGGWSDLASGLLSSRRYFYDPPVRWNIVGTRCARAL</sequence>
<feature type="region of interest" description="Disordered" evidence="1">
    <location>
        <begin position="41"/>
        <end position="79"/>
    </location>
</feature>
<evidence type="ECO:0000259" key="2">
    <source>
        <dbReference type="Pfam" id="PF03781"/>
    </source>
</evidence>
<evidence type="ECO:0000313" key="4">
    <source>
        <dbReference type="Proteomes" id="UP000295497"/>
    </source>
</evidence>
<dbReference type="AlphaFoldDB" id="A0A4P2R4F9"/>
<dbReference type="GO" id="GO:0120147">
    <property type="term" value="F:formylglycine-generating oxidase activity"/>
    <property type="evidence" value="ECO:0007669"/>
    <property type="project" value="TreeGrafter"/>
</dbReference>
<protein>
    <recommendedName>
        <fullName evidence="2">Sulfatase-modifying factor enzyme-like domain-containing protein</fullName>
    </recommendedName>
</protein>
<dbReference type="EMBL" id="CP012672">
    <property type="protein sequence ID" value="AUX37511.1"/>
    <property type="molecule type" value="Genomic_DNA"/>
</dbReference>
<dbReference type="SUPFAM" id="SSF56436">
    <property type="entry name" value="C-type lectin-like"/>
    <property type="match status" value="1"/>
</dbReference>
<dbReference type="PANTHER" id="PTHR23150:SF19">
    <property type="entry name" value="FORMYLGLYCINE-GENERATING ENZYME"/>
    <property type="match status" value="1"/>
</dbReference>
<dbReference type="InterPro" id="IPR016187">
    <property type="entry name" value="CTDL_fold"/>
</dbReference>
<dbReference type="InterPro" id="IPR051043">
    <property type="entry name" value="Sulfatase_Mod_Factor_Kinase"/>
</dbReference>
<evidence type="ECO:0000313" key="3">
    <source>
        <dbReference type="EMBL" id="AUX37511.1"/>
    </source>
</evidence>
<evidence type="ECO:0000256" key="1">
    <source>
        <dbReference type="SAM" id="MobiDB-lite"/>
    </source>
</evidence>
<name>A0A4P2R4F9_SORCE</name>
<accession>A0A4P2R4F9</accession>
<dbReference type="Pfam" id="PF03781">
    <property type="entry name" value="FGE-sulfatase"/>
    <property type="match status" value="1"/>
</dbReference>
<dbReference type="InterPro" id="IPR005532">
    <property type="entry name" value="SUMF_dom"/>
</dbReference>
<feature type="domain" description="Sulfatase-modifying factor enzyme-like" evidence="2">
    <location>
        <begin position="223"/>
        <end position="467"/>
    </location>
</feature>
<dbReference type="PROSITE" id="PS51257">
    <property type="entry name" value="PROKAR_LIPOPROTEIN"/>
    <property type="match status" value="1"/>
</dbReference>
<organism evidence="3 4">
    <name type="scientific">Sorangium cellulosum</name>
    <name type="common">Polyangium cellulosum</name>
    <dbReference type="NCBI Taxonomy" id="56"/>
    <lineage>
        <taxon>Bacteria</taxon>
        <taxon>Pseudomonadati</taxon>
        <taxon>Myxococcota</taxon>
        <taxon>Polyangia</taxon>
        <taxon>Polyangiales</taxon>
        <taxon>Polyangiaceae</taxon>
        <taxon>Sorangium</taxon>
    </lineage>
</organism>
<dbReference type="PANTHER" id="PTHR23150">
    <property type="entry name" value="SULFATASE MODIFYING FACTOR 1, 2"/>
    <property type="match status" value="1"/>
</dbReference>
<dbReference type="Proteomes" id="UP000295497">
    <property type="component" value="Chromosome"/>
</dbReference>
<reference evidence="3 4" key="1">
    <citation type="submission" date="2015-09" db="EMBL/GenBank/DDBJ databases">
        <title>Sorangium comparison.</title>
        <authorList>
            <person name="Zaburannyi N."/>
            <person name="Bunk B."/>
            <person name="Overmann J."/>
            <person name="Mueller R."/>
        </authorList>
    </citation>
    <scope>NUCLEOTIDE SEQUENCE [LARGE SCALE GENOMIC DNA]</scope>
    <source>
        <strain evidence="3 4">So ce836</strain>
    </source>
</reference>
<gene>
    <name evidence="3" type="ORF">SOCE836_097360</name>
</gene>